<evidence type="ECO:0000313" key="3">
    <source>
        <dbReference type="EMBL" id="OZM57391.1"/>
    </source>
</evidence>
<sequence>MRKLSTWLTVGSLIVACLIGIMTINVFQDKKKIEKDYQELKSQNDELINETKHVESLNNQISDLKLKLANANGYSDPNSDSSGELSFLQEDWDKIVIESGGEEIEIDSHEIMTQFKNSLHGSVVETNHPYPGGSGTSITSFTFHIYSKGKIYSFHSLRDNFFKDKNEEIFYKSGRDYKQIAKAFVKKPENYPETTMLSEYFHSGMMVGEKIYSYPMLSPFRINSIVSNFLMMEKEEVSSSNLQEDYIEKFTFYYYGKKLYMEIYEDHFHLYNEEGSFEQWYKTDAELIESFFSNLNAG</sequence>
<name>A0A263BUH2_9BACI</name>
<proteinExistence type="predicted"/>
<dbReference type="PROSITE" id="PS51257">
    <property type="entry name" value="PROKAR_LIPOPROTEIN"/>
    <property type="match status" value="1"/>
</dbReference>
<evidence type="ECO:0000256" key="2">
    <source>
        <dbReference type="SAM" id="Phobius"/>
    </source>
</evidence>
<organism evidence="3 4">
    <name type="scientific">Lottiidibacillus patelloidae</name>
    <dbReference type="NCBI Taxonomy" id="2670334"/>
    <lineage>
        <taxon>Bacteria</taxon>
        <taxon>Bacillati</taxon>
        <taxon>Bacillota</taxon>
        <taxon>Bacilli</taxon>
        <taxon>Bacillales</taxon>
        <taxon>Bacillaceae</taxon>
        <taxon>Lottiidibacillus</taxon>
    </lineage>
</organism>
<dbReference type="EMBL" id="NPIA01000003">
    <property type="protein sequence ID" value="OZM57391.1"/>
    <property type="molecule type" value="Genomic_DNA"/>
</dbReference>
<keyword evidence="2" id="KW-1133">Transmembrane helix</keyword>
<keyword evidence="2" id="KW-0812">Transmembrane</keyword>
<protein>
    <submittedName>
        <fullName evidence="3">Uncharacterized protein</fullName>
    </submittedName>
</protein>
<evidence type="ECO:0000313" key="4">
    <source>
        <dbReference type="Proteomes" id="UP000217083"/>
    </source>
</evidence>
<reference evidence="3 4" key="2">
    <citation type="submission" date="2017-09" db="EMBL/GenBank/DDBJ databases">
        <title>Bacillus patelloidae sp. nov., isolated from the intestinal tract of a marine limpet.</title>
        <authorList>
            <person name="Liu R."/>
            <person name="Dong C."/>
            <person name="Shao Z."/>
        </authorList>
    </citation>
    <scope>NUCLEOTIDE SEQUENCE [LARGE SCALE GENOMIC DNA]</scope>
    <source>
        <strain evidence="3 4">SA5d-4</strain>
    </source>
</reference>
<reference evidence="4" key="1">
    <citation type="submission" date="2017-08" db="EMBL/GenBank/DDBJ databases">
        <authorList>
            <person name="Huang Z."/>
        </authorList>
    </citation>
    <scope>NUCLEOTIDE SEQUENCE [LARGE SCALE GENOMIC DNA]</scope>
    <source>
        <strain evidence="4">SA5d-4</strain>
    </source>
</reference>
<keyword evidence="1" id="KW-0175">Coiled coil</keyword>
<comment type="caution">
    <text evidence="3">The sequence shown here is derived from an EMBL/GenBank/DDBJ whole genome shotgun (WGS) entry which is preliminary data.</text>
</comment>
<accession>A0A263BUH2</accession>
<dbReference type="Proteomes" id="UP000217083">
    <property type="component" value="Unassembled WGS sequence"/>
</dbReference>
<feature type="coiled-coil region" evidence="1">
    <location>
        <begin position="30"/>
        <end position="74"/>
    </location>
</feature>
<keyword evidence="4" id="KW-1185">Reference proteome</keyword>
<gene>
    <name evidence="3" type="ORF">CIB95_07990</name>
</gene>
<feature type="transmembrane region" description="Helical" evidence="2">
    <location>
        <begin position="6"/>
        <end position="27"/>
    </location>
</feature>
<evidence type="ECO:0000256" key="1">
    <source>
        <dbReference type="SAM" id="Coils"/>
    </source>
</evidence>
<dbReference type="AlphaFoldDB" id="A0A263BUH2"/>
<dbReference type="RefSeq" id="WP_094924012.1">
    <property type="nucleotide sequence ID" value="NZ_NPIA01000003.1"/>
</dbReference>
<keyword evidence="2" id="KW-0472">Membrane</keyword>